<evidence type="ECO:0000256" key="1">
    <source>
        <dbReference type="SAM" id="Phobius"/>
    </source>
</evidence>
<feature type="transmembrane region" description="Helical" evidence="1">
    <location>
        <begin position="234"/>
        <end position="252"/>
    </location>
</feature>
<accession>A0A087S926</accession>
<evidence type="ECO:0000313" key="3">
    <source>
        <dbReference type="Proteomes" id="UP000029384"/>
    </source>
</evidence>
<feature type="transmembrane region" description="Helical" evidence="1">
    <location>
        <begin position="443"/>
        <end position="462"/>
    </location>
</feature>
<keyword evidence="3" id="KW-1185">Reference proteome</keyword>
<feature type="transmembrane region" description="Helical" evidence="1">
    <location>
        <begin position="131"/>
        <end position="155"/>
    </location>
</feature>
<feature type="transmembrane region" description="Helical" evidence="1">
    <location>
        <begin position="79"/>
        <end position="96"/>
    </location>
</feature>
<dbReference type="Proteomes" id="UP000029384">
    <property type="component" value="Unassembled WGS sequence"/>
</dbReference>
<feature type="transmembrane region" description="Helical" evidence="1">
    <location>
        <begin position="102"/>
        <end position="119"/>
    </location>
</feature>
<dbReference type="EMBL" id="JOTA01000002">
    <property type="protein sequence ID" value="KFM22230.1"/>
    <property type="molecule type" value="Genomic_DNA"/>
</dbReference>
<organism evidence="2 3">
    <name type="scientific">Marine Group I thaumarchaeote SCGC AAA799-B03</name>
    <dbReference type="NCBI Taxonomy" id="1502289"/>
    <lineage>
        <taxon>Archaea</taxon>
        <taxon>Nitrososphaerota</taxon>
        <taxon>Marine Group I</taxon>
    </lineage>
</organism>
<keyword evidence="1" id="KW-0472">Membrane</keyword>
<name>A0A087S926_9ARCH</name>
<feature type="transmembrane region" description="Helical" evidence="1">
    <location>
        <begin position="372"/>
        <end position="389"/>
    </location>
</feature>
<reference evidence="2 3" key="1">
    <citation type="submission" date="2014-06" db="EMBL/GenBank/DDBJ databases">
        <authorList>
            <person name="Ngugi D.K."/>
            <person name="Blom J."/>
            <person name="Alam I."/>
            <person name="Rashid M."/>
            <person name="Baalawi W."/>
            <person name="Zhang G."/>
            <person name="Hikmawan T."/>
            <person name="Guan Y."/>
            <person name="Antunes A."/>
            <person name="Siam R."/>
            <person name="El-Dorry H."/>
            <person name="Bajic V."/>
            <person name="Stingl U."/>
        </authorList>
    </citation>
    <scope>NUCLEOTIDE SEQUENCE [LARGE SCALE GENOMIC DNA]</scope>
    <source>
        <strain evidence="2">SCGC AAA799-B03</strain>
    </source>
</reference>
<feature type="transmembrane region" description="Helical" evidence="1">
    <location>
        <begin position="175"/>
        <end position="197"/>
    </location>
</feature>
<feature type="transmembrane region" description="Helical" evidence="1">
    <location>
        <begin position="12"/>
        <end position="35"/>
    </location>
</feature>
<feature type="transmembrane region" description="Helical" evidence="1">
    <location>
        <begin position="531"/>
        <end position="549"/>
    </location>
</feature>
<gene>
    <name evidence="2" type="ORF">AAA799B03_00130</name>
</gene>
<protein>
    <recommendedName>
        <fullName evidence="4">Glycosyltransferase RgtA/B/C/D-like domain-containing protein</fullName>
    </recommendedName>
</protein>
<feature type="transmembrane region" description="Helical" evidence="1">
    <location>
        <begin position="585"/>
        <end position="602"/>
    </location>
</feature>
<evidence type="ECO:0008006" key="4">
    <source>
        <dbReference type="Google" id="ProtNLM"/>
    </source>
</evidence>
<keyword evidence="1" id="KW-1133">Transmembrane helix</keyword>
<sequence>MNNMIVKQTKEQSIGILLSLSSILSISFIVSHLFIPIFPTINRFTYSYIYTSNFLGTPLNDAIAIMILTSSIFFMEKKYWHIGGLSISSSFFLYYISEIDYLLILIPIVIIGAIIILNYKNARKYFSTSNFFMWSFIILSIFSLYSVIRWLVFPLDQIPFFEGLTWHLVKIEFDAFYLIARFSPILITLLITSFLIFPFRPYLVTIWNSLLSYGKSENNTKLILNFNFQKFSKYAFYIALGLGLLIPFYALITVPDGVGIGTDIIFYHQWLTEMHNFPDDTIHLAFVKLGGDQLSEGQGDRPLTLLFLYALSSIFNTNSTEFLNSIFFLLTPLLILSSYFFAKQVRDQNFARVVMILTPFSYQVIVGLYTGFIANWLAVITTFITFALILKLEKNFKLVTILLIFLSVLATMFFHTYTWTYLLATISLFLGIKIIFERRKISLKFVISIFLIMLSLGAVDYLKGEFLESNVGIQSNVIRATDVLSVYEFTDRWNNTMYNFTVFFGGYYNNTVLLLFAIVGMLFLTKKNSDYLLAASIFVAALPILFGEYGVQSRLYYDMPIHIIATLGLLSFYNSKLGSKIKIPVIIFIFIHFLLYGIRSVSNFQLVM</sequence>
<feature type="transmembrane region" description="Helical" evidence="1">
    <location>
        <begin position="507"/>
        <end position="524"/>
    </location>
</feature>
<evidence type="ECO:0000313" key="2">
    <source>
        <dbReference type="EMBL" id="KFM22230.1"/>
    </source>
</evidence>
<keyword evidence="1" id="KW-0812">Transmembrane</keyword>
<proteinExistence type="predicted"/>
<feature type="transmembrane region" description="Helical" evidence="1">
    <location>
        <begin position="47"/>
        <end position="67"/>
    </location>
</feature>
<feature type="transmembrane region" description="Helical" evidence="1">
    <location>
        <begin position="322"/>
        <end position="342"/>
    </location>
</feature>
<dbReference type="AlphaFoldDB" id="A0A087S926"/>
<feature type="transmembrane region" description="Helical" evidence="1">
    <location>
        <begin position="396"/>
        <end position="413"/>
    </location>
</feature>
<comment type="caution">
    <text evidence="2">The sequence shown here is derived from an EMBL/GenBank/DDBJ whole genome shotgun (WGS) entry which is preliminary data.</text>
</comment>